<dbReference type="Proteomes" id="UP000723714">
    <property type="component" value="Unassembled WGS sequence"/>
</dbReference>
<name>A0ABS6D1Z4_9FIRM</name>
<reference evidence="2 3" key="1">
    <citation type="submission" date="2021-06" db="EMBL/GenBank/DDBJ databases">
        <title>Faecalicatena sp. nov. isolated from porcine feces.</title>
        <authorList>
            <person name="Oh B.S."/>
            <person name="Lee J.H."/>
        </authorList>
    </citation>
    <scope>NUCLEOTIDE SEQUENCE [LARGE SCALE GENOMIC DNA]</scope>
    <source>
        <strain evidence="2 3">AGMB00832</strain>
    </source>
</reference>
<gene>
    <name evidence="2" type="ORF">HGO97_005230</name>
</gene>
<proteinExistence type="inferred from homology"/>
<dbReference type="InterPro" id="IPR000600">
    <property type="entry name" value="ROK"/>
</dbReference>
<comment type="caution">
    <text evidence="2">The sequence shown here is derived from an EMBL/GenBank/DDBJ whole genome shotgun (WGS) entry which is preliminary data.</text>
</comment>
<organism evidence="2 3">
    <name type="scientific">Faecalicatena faecalis</name>
    <dbReference type="NCBI Taxonomy" id="2726362"/>
    <lineage>
        <taxon>Bacteria</taxon>
        <taxon>Bacillati</taxon>
        <taxon>Bacillota</taxon>
        <taxon>Clostridia</taxon>
        <taxon>Lachnospirales</taxon>
        <taxon>Lachnospiraceae</taxon>
        <taxon>Faecalicatena</taxon>
    </lineage>
</organism>
<protein>
    <submittedName>
        <fullName evidence="2">ROK family transcriptional regulator</fullName>
    </submittedName>
</protein>
<evidence type="ECO:0000313" key="2">
    <source>
        <dbReference type="EMBL" id="MBU3875217.1"/>
    </source>
</evidence>
<dbReference type="RefSeq" id="WP_216240097.1">
    <property type="nucleotide sequence ID" value="NZ_JABACJ020000003.1"/>
</dbReference>
<evidence type="ECO:0000256" key="1">
    <source>
        <dbReference type="ARBA" id="ARBA00006479"/>
    </source>
</evidence>
<dbReference type="EMBL" id="JABACJ020000003">
    <property type="protein sequence ID" value="MBU3875217.1"/>
    <property type="molecule type" value="Genomic_DNA"/>
</dbReference>
<dbReference type="Pfam" id="PF00480">
    <property type="entry name" value="ROK"/>
    <property type="match status" value="1"/>
</dbReference>
<dbReference type="Pfam" id="PF13412">
    <property type="entry name" value="HTH_24"/>
    <property type="match status" value="1"/>
</dbReference>
<evidence type="ECO:0000313" key="3">
    <source>
        <dbReference type="Proteomes" id="UP000723714"/>
    </source>
</evidence>
<sequence>MARQAGINLENVKIRNKSTVLKLLNRKGAMSRKDIAKEVGLTPATVTVLCTEMIEEGILQEKGEMQEERRAGRRKILVDIAYGCKCVVAVSIESKKTYISACDLKGNLISGKIIKTDTSIAPIEFLKIIEKECKVLLWENEIEQRSVLGMGICIPGIVDRNRGISIRAYGIWKEEVRIKEIMQEAMSCPVIVENNIKAFAEGELLYGAGRTGDNLLFVKWGPGVGSAIVTQNQIYEGKDHRAAEIGHYIIEPNGELCHCGRRGCLETKVSTEAIIKRIRSIYSKEHTPRLYENTGGDIELISESNFTEWAESGNELDMSDEEVVKILHKSIERLARTIVNMMTILAPDSTILFGFMLENEEIRKIFMEYCQQYDSTYTEEYIQKSELSRKIYYIGATAIVTRQYFFEPKDS</sequence>
<accession>A0ABS6D1Z4</accession>
<keyword evidence="3" id="KW-1185">Reference proteome</keyword>
<dbReference type="PANTHER" id="PTHR18964">
    <property type="entry name" value="ROK (REPRESSOR, ORF, KINASE) FAMILY"/>
    <property type="match status" value="1"/>
</dbReference>
<dbReference type="PANTHER" id="PTHR18964:SF149">
    <property type="entry name" value="BIFUNCTIONAL UDP-N-ACETYLGLUCOSAMINE 2-EPIMERASE_N-ACETYLMANNOSAMINE KINASE"/>
    <property type="match status" value="1"/>
</dbReference>
<comment type="similarity">
    <text evidence="1">Belongs to the ROK (NagC/XylR) family.</text>
</comment>